<dbReference type="AlphaFoldDB" id="L9U709"/>
<name>L9U709_9GAMM</name>
<proteinExistence type="predicted"/>
<comment type="caution">
    <text evidence="1">The sequence shown here is derived from an EMBL/GenBank/DDBJ whole genome shotgun (WGS) entry which is preliminary data.</text>
</comment>
<sequence length="148" mass="14838">MSSTVAPASSSLALAASASSLDRPSLMVAGAPSTAPLASFKPRPVISRTALITLTFLSPAAVRTTSNSVCSSATSPPAAGPAITAAAAETPNFSSIASISSTTSITVMSATALMISSLDSAIVSFLTLRESRSAEDSGFIARFRQRPG</sequence>
<evidence type="ECO:0000313" key="2">
    <source>
        <dbReference type="Proteomes" id="UP000011651"/>
    </source>
</evidence>
<dbReference type="EMBL" id="AOPO01000014">
    <property type="protein sequence ID" value="ELY20664.1"/>
    <property type="molecule type" value="Genomic_DNA"/>
</dbReference>
<evidence type="ECO:0000313" key="1">
    <source>
        <dbReference type="EMBL" id="ELY20664.1"/>
    </source>
</evidence>
<accession>L9U709</accession>
<reference evidence="1 2" key="1">
    <citation type="journal article" date="2013" name="Genome Announc.">
        <title>Draft Genome of the Marine Gammaproteobacterium Halomonas titanicae.</title>
        <authorList>
            <person name="Sanchez-Porro C."/>
            <person name="de la Haba R.R."/>
            <person name="Cruz-Hernandez N."/>
            <person name="Gonzalez J.M."/>
            <person name="Reyes-Guirao C."/>
            <person name="Navarro-Sampedro L."/>
            <person name="Carballo M."/>
            <person name="Ventosa A."/>
        </authorList>
    </citation>
    <scope>NUCLEOTIDE SEQUENCE [LARGE SCALE GENOMIC DNA]</scope>
    <source>
        <strain evidence="1 2">BH1</strain>
    </source>
</reference>
<dbReference type="Proteomes" id="UP000011651">
    <property type="component" value="Unassembled WGS sequence"/>
</dbReference>
<organism evidence="1 2">
    <name type="scientific">Vreelandella titanicae BH1</name>
    <dbReference type="NCBI Taxonomy" id="1204738"/>
    <lineage>
        <taxon>Bacteria</taxon>
        <taxon>Pseudomonadati</taxon>
        <taxon>Pseudomonadota</taxon>
        <taxon>Gammaproteobacteria</taxon>
        <taxon>Oceanospirillales</taxon>
        <taxon>Halomonadaceae</taxon>
        <taxon>Vreelandella</taxon>
    </lineage>
</organism>
<gene>
    <name evidence="1" type="ORF">HALTITAN_2653</name>
</gene>
<dbReference type="AntiFam" id="ANF00182">
    <property type="entry name" value="Shadow ORF (opposite rplL)"/>
</dbReference>
<evidence type="ECO:0008006" key="3">
    <source>
        <dbReference type="Google" id="ProtNLM"/>
    </source>
</evidence>
<protein>
    <recommendedName>
        <fullName evidence="3">50S ribosomal protein L7/L12</fullName>
    </recommendedName>
</protein>